<dbReference type="InterPro" id="IPR006224">
    <property type="entry name" value="PsdUridine_synth_RluA-like_CS"/>
</dbReference>
<evidence type="ECO:0000256" key="2">
    <source>
        <dbReference type="ARBA" id="ARBA00002876"/>
    </source>
</evidence>
<dbReference type="SUPFAM" id="SSF55120">
    <property type="entry name" value="Pseudouridine synthase"/>
    <property type="match status" value="1"/>
</dbReference>
<dbReference type="CDD" id="cd00165">
    <property type="entry name" value="S4"/>
    <property type="match status" value="1"/>
</dbReference>
<sequence>MATNSSNPGPTEVKLVTIGPEQAGQRIDNYLLTRLKGAPRSLIYRILRKGEVRVNKGRIKAPYRLKAGDEVRIPPVRLGEKTVTTPAERVLRQVESAILYEDKRILILNKPSGLAVHGGSGVSYGVIEALRALRPDAPFLELVHRLDRDTSGCLVIAKKRSALRTLHELLRENRMNKYYIALVMGPWQGGAWRVEAPLKKNVLASGERIVRVDETGKAAASLFRPLAVNATASLVEVKLETGRTHQIRVHAAHQGHPIAGDEKYGDPKFNKQLREVGLKRLFLHAHRLVFAFDDDGPHIDVTAPLDTHLQTLLAKLNLEFHE</sequence>
<dbReference type="InterPro" id="IPR050188">
    <property type="entry name" value="RluA_PseudoU_synthase"/>
</dbReference>
<dbReference type="InterPro" id="IPR006145">
    <property type="entry name" value="PsdUridine_synth_RsuA/RluA"/>
</dbReference>
<evidence type="ECO:0000313" key="11">
    <source>
        <dbReference type="EMBL" id="TDY02926.1"/>
    </source>
</evidence>
<dbReference type="Gene3D" id="3.30.2350.10">
    <property type="entry name" value="Pseudouridine synthase"/>
    <property type="match status" value="1"/>
</dbReference>
<accession>A0A4R8IPU9</accession>
<dbReference type="RefSeq" id="WP_134082202.1">
    <property type="nucleotide sequence ID" value="NZ_SOQX01000002.1"/>
</dbReference>
<comment type="similarity">
    <text evidence="3 9">Belongs to the pseudouridine synthase RluA family.</text>
</comment>
<proteinExistence type="inferred from homology"/>
<dbReference type="GO" id="GO:0000455">
    <property type="term" value="P:enzyme-directed rRNA pseudouridine synthesis"/>
    <property type="evidence" value="ECO:0007669"/>
    <property type="project" value="TreeGrafter"/>
</dbReference>
<comment type="catalytic activity">
    <reaction evidence="9">
        <text>a uridine in RNA = a pseudouridine in RNA</text>
        <dbReference type="Rhea" id="RHEA:48348"/>
        <dbReference type="Rhea" id="RHEA-COMP:12068"/>
        <dbReference type="Rhea" id="RHEA-COMP:12069"/>
        <dbReference type="ChEBI" id="CHEBI:65314"/>
        <dbReference type="ChEBI" id="CHEBI:65315"/>
    </reaction>
</comment>
<evidence type="ECO:0000256" key="7">
    <source>
        <dbReference type="PIRSR" id="PIRSR606225-1"/>
    </source>
</evidence>
<dbReference type="SMART" id="SM00363">
    <property type="entry name" value="S4"/>
    <property type="match status" value="1"/>
</dbReference>
<dbReference type="AlphaFoldDB" id="A0A4R8IPU9"/>
<keyword evidence="5 8" id="KW-0694">RNA-binding</keyword>
<dbReference type="Proteomes" id="UP000294914">
    <property type="component" value="Unassembled WGS sequence"/>
</dbReference>
<dbReference type="PANTHER" id="PTHR21600">
    <property type="entry name" value="MITOCHONDRIAL RNA PSEUDOURIDINE SYNTHASE"/>
    <property type="match status" value="1"/>
</dbReference>
<keyword evidence="4" id="KW-0698">rRNA processing</keyword>
<dbReference type="Pfam" id="PF01479">
    <property type="entry name" value="S4"/>
    <property type="match status" value="1"/>
</dbReference>
<dbReference type="InterPro" id="IPR006225">
    <property type="entry name" value="PsdUridine_synth_RluC/D"/>
</dbReference>
<dbReference type="Gene3D" id="3.10.290.10">
    <property type="entry name" value="RNA-binding S4 domain"/>
    <property type="match status" value="1"/>
</dbReference>
<dbReference type="InterPro" id="IPR036986">
    <property type="entry name" value="S4_RNA-bd_sf"/>
</dbReference>
<gene>
    <name evidence="11" type="ORF">EDC23_1310</name>
</gene>
<evidence type="ECO:0000256" key="5">
    <source>
        <dbReference type="ARBA" id="ARBA00022884"/>
    </source>
</evidence>
<organism evidence="11 12">
    <name type="scientific">Thiohalophilus thiocyanatoxydans</name>
    <dbReference type="NCBI Taxonomy" id="381308"/>
    <lineage>
        <taxon>Bacteria</taxon>
        <taxon>Pseudomonadati</taxon>
        <taxon>Pseudomonadota</taxon>
        <taxon>Gammaproteobacteria</taxon>
        <taxon>Thiohalomonadales</taxon>
        <taxon>Thiohalophilaceae</taxon>
        <taxon>Thiohalophilus</taxon>
    </lineage>
</organism>
<evidence type="ECO:0000256" key="1">
    <source>
        <dbReference type="ARBA" id="ARBA00000381"/>
    </source>
</evidence>
<dbReference type="InterPro" id="IPR020103">
    <property type="entry name" value="PsdUridine_synth_cat_dom_sf"/>
</dbReference>
<dbReference type="NCBIfam" id="TIGR00005">
    <property type="entry name" value="rluA_subfam"/>
    <property type="match status" value="1"/>
</dbReference>
<dbReference type="Pfam" id="PF00849">
    <property type="entry name" value="PseudoU_synth_2"/>
    <property type="match status" value="1"/>
</dbReference>
<dbReference type="PROSITE" id="PS50889">
    <property type="entry name" value="S4"/>
    <property type="match status" value="1"/>
</dbReference>
<evidence type="ECO:0000256" key="4">
    <source>
        <dbReference type="ARBA" id="ARBA00022552"/>
    </source>
</evidence>
<dbReference type="OrthoDB" id="9807829at2"/>
<dbReference type="NCBIfam" id="NF008249">
    <property type="entry name" value="PRK11025.1"/>
    <property type="match status" value="1"/>
</dbReference>
<evidence type="ECO:0000256" key="3">
    <source>
        <dbReference type="ARBA" id="ARBA00010876"/>
    </source>
</evidence>
<dbReference type="EMBL" id="SOQX01000002">
    <property type="protein sequence ID" value="TDY02926.1"/>
    <property type="molecule type" value="Genomic_DNA"/>
</dbReference>
<evidence type="ECO:0000256" key="8">
    <source>
        <dbReference type="PROSITE-ProRule" id="PRU00182"/>
    </source>
</evidence>
<keyword evidence="12" id="KW-1185">Reference proteome</keyword>
<evidence type="ECO:0000313" key="12">
    <source>
        <dbReference type="Proteomes" id="UP000294914"/>
    </source>
</evidence>
<evidence type="ECO:0000256" key="9">
    <source>
        <dbReference type="RuleBase" id="RU362028"/>
    </source>
</evidence>
<comment type="function">
    <text evidence="2">Responsible for synthesis of pseudouridine from uracil at positions 955, 2504 and 2580 in 23S ribosomal RNA.</text>
</comment>
<protein>
    <recommendedName>
        <fullName evidence="9">Pseudouridine synthase</fullName>
        <ecNumber evidence="9">5.4.99.-</ecNumber>
    </recommendedName>
</protein>
<dbReference type="GO" id="GO:0160141">
    <property type="term" value="F:23S rRNA pseudouridine(955/2504/2580) synthase activity"/>
    <property type="evidence" value="ECO:0007669"/>
    <property type="project" value="UniProtKB-EC"/>
</dbReference>
<dbReference type="EC" id="5.4.99.-" evidence="9"/>
<dbReference type="SUPFAM" id="SSF55174">
    <property type="entry name" value="Alpha-L RNA-binding motif"/>
    <property type="match status" value="1"/>
</dbReference>
<dbReference type="InterPro" id="IPR002942">
    <property type="entry name" value="S4_RNA-bd"/>
</dbReference>
<dbReference type="GO" id="GO:0003723">
    <property type="term" value="F:RNA binding"/>
    <property type="evidence" value="ECO:0007669"/>
    <property type="project" value="UniProtKB-KW"/>
</dbReference>
<evidence type="ECO:0000256" key="6">
    <source>
        <dbReference type="ARBA" id="ARBA00023235"/>
    </source>
</evidence>
<dbReference type="PROSITE" id="PS01129">
    <property type="entry name" value="PSI_RLU"/>
    <property type="match status" value="1"/>
</dbReference>
<dbReference type="PANTHER" id="PTHR21600:SF92">
    <property type="entry name" value="RIBOSOMAL LARGE SUBUNIT PSEUDOURIDINE SYNTHASE C"/>
    <property type="match status" value="1"/>
</dbReference>
<keyword evidence="6 9" id="KW-0413">Isomerase</keyword>
<reference evidence="11 12" key="1">
    <citation type="submission" date="2019-03" db="EMBL/GenBank/DDBJ databases">
        <title>Genomic Encyclopedia of Type Strains, Phase IV (KMG-IV): sequencing the most valuable type-strain genomes for metagenomic binning, comparative biology and taxonomic classification.</title>
        <authorList>
            <person name="Goeker M."/>
        </authorList>
    </citation>
    <scope>NUCLEOTIDE SEQUENCE [LARGE SCALE GENOMIC DNA]</scope>
    <source>
        <strain evidence="11 12">DSM 16326</strain>
    </source>
</reference>
<feature type="domain" description="RNA-binding S4" evidence="10">
    <location>
        <begin position="25"/>
        <end position="84"/>
    </location>
</feature>
<name>A0A4R8IPU9_9GAMM</name>
<comment type="catalytic activity">
    <reaction evidence="1">
        <text>uridine(955/2504/2580) in 23S rRNA = pseudouridine(955/2504/2580) in 23S rRNA</text>
        <dbReference type="Rhea" id="RHEA:42528"/>
        <dbReference type="Rhea" id="RHEA-COMP:10099"/>
        <dbReference type="Rhea" id="RHEA-COMP:10100"/>
        <dbReference type="ChEBI" id="CHEBI:65314"/>
        <dbReference type="ChEBI" id="CHEBI:65315"/>
        <dbReference type="EC" id="5.4.99.24"/>
    </reaction>
</comment>
<evidence type="ECO:0000259" key="10">
    <source>
        <dbReference type="SMART" id="SM00363"/>
    </source>
</evidence>
<dbReference type="CDD" id="cd02869">
    <property type="entry name" value="PseudoU_synth_RluA_like"/>
    <property type="match status" value="1"/>
</dbReference>
<feature type="active site" evidence="7">
    <location>
        <position position="147"/>
    </location>
</feature>
<comment type="caution">
    <text evidence="11">The sequence shown here is derived from an EMBL/GenBank/DDBJ whole genome shotgun (WGS) entry which is preliminary data.</text>
</comment>